<protein>
    <submittedName>
        <fullName evidence="1">Uncharacterized protein</fullName>
    </submittedName>
</protein>
<gene>
    <name evidence="1" type="ORF">GNP95_21150</name>
</gene>
<evidence type="ECO:0000313" key="2">
    <source>
        <dbReference type="Proteomes" id="UP000447876"/>
    </source>
</evidence>
<sequence>MLVRILKSPDDAIHFDEINLDGFDWKNHNLIVTKGWKLKKVSYSTFQPTSRVKEKLVKIVLHEQSDDNLLCYYQIKKIDIFLDEHYANGGITFE</sequence>
<reference evidence="1 2" key="1">
    <citation type="submission" date="2019-11" db="EMBL/GenBank/DDBJ databases">
        <title>Draft genome sequences of five Paenibacillus species of dairy origin.</title>
        <authorList>
            <person name="Olajide A.M."/>
            <person name="Chen S."/>
            <person name="Lapointe G."/>
        </authorList>
    </citation>
    <scope>NUCLEOTIDE SEQUENCE [LARGE SCALE GENOMIC DNA]</scope>
    <source>
        <strain evidence="1 2">12CR55</strain>
    </source>
</reference>
<dbReference type="EMBL" id="WNZW01000012">
    <property type="protein sequence ID" value="MUG47462.1"/>
    <property type="molecule type" value="Genomic_DNA"/>
</dbReference>
<organism evidence="1 2">
    <name type="scientific">Paenibacillus woosongensis</name>
    <dbReference type="NCBI Taxonomy" id="307580"/>
    <lineage>
        <taxon>Bacteria</taxon>
        <taxon>Bacillati</taxon>
        <taxon>Bacillota</taxon>
        <taxon>Bacilli</taxon>
        <taxon>Bacillales</taxon>
        <taxon>Paenibacillaceae</taxon>
        <taxon>Paenibacillus</taxon>
    </lineage>
</organism>
<name>A0A7X2Z4I7_9BACL</name>
<dbReference type="RefSeq" id="WP_155612830.1">
    <property type="nucleotide sequence ID" value="NZ_WNZW01000012.1"/>
</dbReference>
<evidence type="ECO:0000313" key="1">
    <source>
        <dbReference type="EMBL" id="MUG47462.1"/>
    </source>
</evidence>
<comment type="caution">
    <text evidence="1">The sequence shown here is derived from an EMBL/GenBank/DDBJ whole genome shotgun (WGS) entry which is preliminary data.</text>
</comment>
<proteinExistence type="predicted"/>
<accession>A0A7X2Z4I7</accession>
<dbReference type="AlphaFoldDB" id="A0A7X2Z4I7"/>
<dbReference type="Proteomes" id="UP000447876">
    <property type="component" value="Unassembled WGS sequence"/>
</dbReference>